<organism evidence="5 6">
    <name type="scientific">Phenylobacterium deserti</name>
    <dbReference type="NCBI Taxonomy" id="1914756"/>
    <lineage>
        <taxon>Bacteria</taxon>
        <taxon>Pseudomonadati</taxon>
        <taxon>Pseudomonadota</taxon>
        <taxon>Alphaproteobacteria</taxon>
        <taxon>Caulobacterales</taxon>
        <taxon>Caulobacteraceae</taxon>
        <taxon>Phenylobacterium</taxon>
    </lineage>
</organism>
<dbReference type="AlphaFoldDB" id="A0A328ADP3"/>
<dbReference type="PANTHER" id="PTHR30273:SF2">
    <property type="entry name" value="PROTEIN FECR"/>
    <property type="match status" value="1"/>
</dbReference>
<proteinExistence type="predicted"/>
<gene>
    <name evidence="5" type="ORF">DJ018_11270</name>
</gene>
<evidence type="ECO:0000256" key="2">
    <source>
        <dbReference type="SAM" id="Phobius"/>
    </source>
</evidence>
<evidence type="ECO:0000259" key="4">
    <source>
        <dbReference type="Pfam" id="PF16220"/>
    </source>
</evidence>
<name>A0A328ADP3_9CAUL</name>
<feature type="region of interest" description="Disordered" evidence="1">
    <location>
        <begin position="46"/>
        <end position="66"/>
    </location>
</feature>
<feature type="domain" description="FecR N-terminal" evidence="4">
    <location>
        <begin position="77"/>
        <end position="117"/>
    </location>
</feature>
<dbReference type="EMBL" id="QFYR01000002">
    <property type="protein sequence ID" value="RAK52761.1"/>
    <property type="molecule type" value="Genomic_DNA"/>
</dbReference>
<evidence type="ECO:0000313" key="5">
    <source>
        <dbReference type="EMBL" id="RAK52761.1"/>
    </source>
</evidence>
<keyword evidence="2" id="KW-0472">Membrane</keyword>
<dbReference type="OrthoDB" id="9798846at2"/>
<dbReference type="Proteomes" id="UP000249725">
    <property type="component" value="Unassembled WGS sequence"/>
</dbReference>
<feature type="transmembrane region" description="Helical" evidence="2">
    <location>
        <begin position="155"/>
        <end position="175"/>
    </location>
</feature>
<protein>
    <submittedName>
        <fullName evidence="5">Iron dicitrate transport regulator FecR</fullName>
    </submittedName>
</protein>
<dbReference type="Pfam" id="PF16220">
    <property type="entry name" value="DUF4880"/>
    <property type="match status" value="1"/>
</dbReference>
<keyword evidence="2" id="KW-1133">Transmembrane helix</keyword>
<sequence>MTRGADAPALVAVEQALTRASAPDGLDVGADQATLFALGRTGRGRMSKAPAIRTDRRATEQRAPMVDERQAQAVAREEAAAWFARLNNRAVSVEALQDFHAWRRRPGNRRAYEAVEAAWRASGRLAEDPEIAALARAALTGAPSREAPSRSRRRLAIALAAAAAVALLAAIGVAYSRVQPETFETPVGAPRQVRLADGSQLTLDTASRVRVRLTPRARTVELERGQVLFAVAHDAARPFTVVAFDVQVRALGTRFEVDRKGAQLAITLLQGAVEVRGPDQARSWALRPGQQLRLAGGAAELAPVDVAEAEAWTSGRITLRDTPLAAAVAEVNRYSREPVRLEAPDLADARVSGVFQAGDNAAFVAAAQALYDLEVHRENGAVRLTRRSGADENPRPPSG</sequence>
<feature type="domain" description="FecR protein" evidence="3">
    <location>
        <begin position="182"/>
        <end position="274"/>
    </location>
</feature>
<keyword evidence="2" id="KW-0812">Transmembrane</keyword>
<reference evidence="6" key="1">
    <citation type="submission" date="2018-05" db="EMBL/GenBank/DDBJ databases">
        <authorList>
            <person name="Li X."/>
        </authorList>
    </citation>
    <scope>NUCLEOTIDE SEQUENCE [LARGE SCALE GENOMIC DNA]</scope>
    <source>
        <strain evidence="6">YIM 73061</strain>
    </source>
</reference>
<dbReference type="PANTHER" id="PTHR30273">
    <property type="entry name" value="PERIPLASMIC SIGNAL SENSOR AND SIGMA FACTOR ACTIVATOR FECR-RELATED"/>
    <property type="match status" value="1"/>
</dbReference>
<feature type="compositionally biased region" description="Basic and acidic residues" evidence="1">
    <location>
        <begin position="53"/>
        <end position="66"/>
    </location>
</feature>
<keyword evidence="6" id="KW-1185">Reference proteome</keyword>
<dbReference type="InterPro" id="IPR012373">
    <property type="entry name" value="Ferrdict_sens_TM"/>
</dbReference>
<accession>A0A328ADP3</accession>
<dbReference type="InterPro" id="IPR032623">
    <property type="entry name" value="FecR_N"/>
</dbReference>
<dbReference type="GO" id="GO:0016989">
    <property type="term" value="F:sigma factor antagonist activity"/>
    <property type="evidence" value="ECO:0007669"/>
    <property type="project" value="TreeGrafter"/>
</dbReference>
<evidence type="ECO:0000256" key="1">
    <source>
        <dbReference type="SAM" id="MobiDB-lite"/>
    </source>
</evidence>
<evidence type="ECO:0000313" key="6">
    <source>
        <dbReference type="Proteomes" id="UP000249725"/>
    </source>
</evidence>
<comment type="caution">
    <text evidence="5">The sequence shown here is derived from an EMBL/GenBank/DDBJ whole genome shotgun (WGS) entry which is preliminary data.</text>
</comment>
<dbReference type="InterPro" id="IPR006860">
    <property type="entry name" value="FecR"/>
</dbReference>
<dbReference type="Gene3D" id="2.60.120.1440">
    <property type="match status" value="1"/>
</dbReference>
<dbReference type="Pfam" id="PF04773">
    <property type="entry name" value="FecR"/>
    <property type="match status" value="1"/>
</dbReference>
<evidence type="ECO:0000259" key="3">
    <source>
        <dbReference type="Pfam" id="PF04773"/>
    </source>
</evidence>